<keyword evidence="7" id="KW-0862">Zinc</keyword>
<dbReference type="SMART" id="SM00396">
    <property type="entry name" value="ZnF_UBR1"/>
    <property type="match status" value="1"/>
</dbReference>
<feature type="domain" description="UBR-type" evidence="16">
    <location>
        <begin position="1072"/>
        <end position="1143"/>
    </location>
</feature>
<dbReference type="PANTHER" id="PTHR21725:SF1">
    <property type="entry name" value="E3 UBIQUITIN-PROTEIN LIGASE UBR4"/>
    <property type="match status" value="1"/>
</dbReference>
<feature type="region of interest" description="Disordered" evidence="14">
    <location>
        <begin position="1037"/>
        <end position="1063"/>
    </location>
</feature>
<dbReference type="SUPFAM" id="SSF57850">
    <property type="entry name" value="RING/U-box"/>
    <property type="match status" value="1"/>
</dbReference>
<evidence type="ECO:0000256" key="13">
    <source>
        <dbReference type="PROSITE-ProRule" id="PRU00508"/>
    </source>
</evidence>
<feature type="zinc finger region" description="UBR-type" evidence="13">
    <location>
        <begin position="1072"/>
        <end position="1143"/>
    </location>
</feature>
<feature type="domain" description="ZZ-type" evidence="15">
    <location>
        <begin position="2112"/>
        <end position="2171"/>
    </location>
</feature>
<reference evidence="17 18" key="1">
    <citation type="journal article" date="2020" name="Nat. Food">
        <title>A phased Vanilla planifolia genome enables genetic improvement of flavour and production.</title>
        <authorList>
            <person name="Hasing T."/>
            <person name="Tang H."/>
            <person name="Brym M."/>
            <person name="Khazi F."/>
            <person name="Huang T."/>
            <person name="Chambers A.H."/>
        </authorList>
    </citation>
    <scope>NUCLEOTIDE SEQUENCE [LARGE SCALE GENOMIC DNA]</scope>
    <source>
        <tissue evidence="17">Leaf</tissue>
    </source>
</reference>
<dbReference type="GO" id="GO:0005829">
    <property type="term" value="C:cytosol"/>
    <property type="evidence" value="ECO:0007669"/>
    <property type="project" value="TreeGrafter"/>
</dbReference>
<comment type="similarity">
    <text evidence="2">Belongs to the UBR4 family.</text>
</comment>
<dbReference type="CDD" id="cd19681">
    <property type="entry name" value="UBR-box_BIG_like"/>
    <property type="match status" value="1"/>
</dbReference>
<feature type="compositionally biased region" description="Acidic residues" evidence="14">
    <location>
        <begin position="1037"/>
        <end position="1048"/>
    </location>
</feature>
<evidence type="ECO:0000259" key="16">
    <source>
        <dbReference type="PROSITE" id="PS51157"/>
    </source>
</evidence>
<name>A0A835QDV5_VANPL</name>
<dbReference type="GO" id="GO:0009734">
    <property type="term" value="P:auxin-activated signaling pathway"/>
    <property type="evidence" value="ECO:0007669"/>
    <property type="project" value="UniProtKB-KW"/>
</dbReference>
<evidence type="ECO:0000256" key="1">
    <source>
        <dbReference type="ARBA" id="ARBA00004141"/>
    </source>
</evidence>
<evidence type="ECO:0000256" key="7">
    <source>
        <dbReference type="ARBA" id="ARBA00022833"/>
    </source>
</evidence>
<dbReference type="PANTHER" id="PTHR21725">
    <property type="entry name" value="E3 UBIQUITIN-PROTEIN LIGASE UBR4"/>
    <property type="match status" value="1"/>
</dbReference>
<dbReference type="GO" id="GO:0009506">
    <property type="term" value="C:plasmodesma"/>
    <property type="evidence" value="ECO:0007669"/>
    <property type="project" value="TreeGrafter"/>
</dbReference>
<proteinExistence type="inferred from homology"/>
<dbReference type="GO" id="GO:0016020">
    <property type="term" value="C:membrane"/>
    <property type="evidence" value="ECO:0007669"/>
    <property type="project" value="UniProtKB-SubCell"/>
</dbReference>
<comment type="caution">
    <text evidence="17">The sequence shown here is derived from an EMBL/GenBank/DDBJ whole genome shotgun (WGS) entry which is preliminary data.</text>
</comment>
<sequence length="3315" mass="371168">MTVMRTSISLESDSGGTHEDEALFGDLFCEGNRPIGSADGLEQPPTAISNSSSFSHLPIQAASELLCFLKESIFSLDWNYAIYDLACRKLNKSHINCLFLILGCQTCSFEAEKGRMQPSRNTMHLSDNCYELLHCLLLCQDISSGIKEHIAEQVLQVENGMHIYNGYTLALLAHALLSHLRLDGSHLAMTIFSEYVNFILVKIQSVCCRCPDSNEFFKTLPCSFHLEILLLAFHLSNESEKAALANFVSSSIRQINEPSDKFSTTQLSYWAVVISRLVLVLRHMLLYPKSFPSWLLLRMRSRLNEVSSKVSYFQSLDDDMPSQASIVADVLLGVSGKATVDSIWLSQLIDVTPLSDAFWREEKLIKCLGLDLSVLLETFSWILNFWRDKKAEVAEELIIERYVFLLCWDSISKIMDGSFSVLPSWWLDINPCSLESFIHFGLTAMSSSGACSSDINFSEVILDQLQKISLEQISNEVQFGWDWLRKDAWLCLAFSFLNAGIGGYLADHVTPVVGSFHDQNQTNKLCQDVWASIVQSNKIGLLLNVLVSILRMQVQVFHESFIFALDKNRTFTDGFSPILLLKYSGLNKCRRDFLLQKYDSNYQVLGPIYGLMFKLEQLINDDSGFGNDILWKSVLHGFPSNSDPSSATILSSAIVVREILGTLEGCLKIKDAGYSFYIETALRHDLLKILVDLQYDGIFQSMHETCEVMFSSLLGHQKELTGYSNLFALKQIEDFLAAMNSMESVDTEVHEMLIEHFVDFIETLRGDGSKGGIFKFYLGFTEGIPEAAKEFFTEQSGNLLVLLNALDRCHSEAANLKVLNLFSELLVSEPCPGILERVQSKFLRMEVVCISSWFEQRLLGCLVKSPDGDVHAKSSSASLKEATMNFISSLTSQTFSESSGELHSRIVLGILMSLDKAFMLYDLHTAKSYFSLTLQLLHGKTSMNLLLEKTLQLMVKLVDSEDFLPGLKFLFNFHCSVLGDCGANKKALEKFPSKLSSSSSFGSTSQNPKLVKSKNAEKFILPSNPESTALIECDATSAEEDDDDDGTSDGELGSLDKDEEEDCNSEKAIASKVCTFTSSGSNFMEQHWYFCYTCDLTVSKGCCSVCAKVCHKGHRVVYSRSSRFFCDCGAGGVRGNTCQCLKPRKFTGTSNVPSTGPSSFHPLVHLSEDTDDSRDSDSDLDYDACVDVDSSFKISISKDFQMELPNLLEKLDMEGRLIELCERLLPTIIRRRDSNVLKDKKILLDHDKKLIYRIDLLQLKKAYKSGSLDLKIKADYPNSKDLRAHLSSGSLTKSLLSVSLRGRLAVGEGDKVAIFDVGQLIGQPTITPVTADKTNVKPLSKNIVRFEIVHLAFNPIVENYLAVAGYEDCQILTVNPRGEVTDRLAIELDLQGAYIRKVEWAPGSQVHIMVITNIFVKIYDLSQDNISPIHYLTLSDDVIVDAVLIPASMGKLLLLVLSENGSLFRLEVSMEGDVGAKPLTDVIQVQNLANQAKGLSIYFSSTYRLLFLSYQDGMTLIGRLDADAKLLKETFAVYEDDQEGKACPAGLHHWKEFLPGTGIFVCLSSFKNNAALAVVMASHEIIAQNIRYAAGSSFSLVGVAAYKPFSKDKTHCLVLNDDGSLQIYSYAPIGDDSASNISVEQTKKLGSTILNNRVYSVSKPEFPLDYFEKTICITNDVKLSCEAIKNCDPEGIKQRLATDDGFLESPSPAGFKISVSNPNPDNVMVGLRLSVGNTSSSNIPSEITVFQRVIKLDEGMRSWYDVPFTIAESLLADEEFTISVGQTFDGSSLPRIDSLEVYGRTKDEFGWKEKMDAIIDMEAHVLGASAVAQGPRKKCRIMQAASFHEKVMADALVLLSRIYLLRRPHFSTEIEGANLKMYKLKCNNVLETVFQSDKEPLLQSAACHVLQSIFPKREIYYHVKDTMRLSGVVKSFPILISRIGIGGAVAGWVIKEFTSQIHAVSRIALHRRSSMVGFLEIHGSEVIDGLVQVLWTILDMERPQTQTVNNVVIPAVELIYSYAECLALHVKEAPGLSVAPAVNLLKKLLFSPYEEVQTSSSLAISSRLLQVPFPKQTMLATDEAVENPSSSQVQSGVVSNSGNPQIMIEEDSTTSSVQYCCDGCSTVPILRRRWHCNICPDFDLCEACYEVLDTDHLPPPHSRDHPMSAIPIEIDSIGADGGDIHHFSMDDLNDGGILQVAADTSMQNSPSSVHVLETSESGDLHSSVVDQRVVISASKRTVNLLILRQLLEDLKGWMMMTSGLRAIPIMQLFYRLSSAVGGPFMDGLNPENLDLEKFVKWFLHEIDLSKPFAAKNRSSFGEVCVLVFIFFTLMLRNWHQPGSDSSLSKSTAVESHDRNSQIQLTCMASPTSDDQEKSEFNLQLVRACSVLRQQNFLYYLMDILEQLVPVFKSSCGTPEIGTAGSGCGSLLSVRRELPAGNFSPFFSDSYVKTHRADLFGDYHKLLLENTFRLVYSLVRPEKYEKSVDKDRTNKAGSLKDLKLDGFQDVLCSYISNPQTTFIRRYARRLFLHLCGSKTHYYSVRDSWQFSNEVRRLYKLVNKSGFQNLMPYDRSVKLVKCLSILSEVASARPRNWQKYCLKHVEFLPFLLSAVFYFGEESTIQSLKLLSLAFFTGRDFGHSTQKTEVVDAGSSSKKIGSQTLDSKKKRKGDDGNENVSDKAFMDMEQAVEIFSDKDGHALKQFIDSFLLEWNSASIRFEAKCVLYGIWLHGKTSFKKFMLTTLLQKVKFLPMYGQNIGECVELITWLLGKETDGSIKQIDAEFQNCCLTYDVVSCLFETLHLQNELLANHPNSRIYNTLSSLVEFDGYYLESEPCVACSCPEVPYSRMKLESLKSESKFTDNSIIVKCTGSYTIQTVTMNVHDARKSKSVKVLNLYYNNRPVSDLSELKNNWSLWKRAKSCHLAFNQTELKVEFAIPITACNFMIELDSFYENLQASSLESLQCPRCSRSVTDKHGLCNNCHENAYQCRQCRNINYENLDSFLCNECGYSKYGRFEFNFMAKQSFYFDKMENDEDMRKGLVAIEAESENAHRRYQQLVGFKKPLLKLISSIGEHEIDPQQKDTVQQMMVSLPGPSCKINRKIALIGVLYSEKCKLAFDSVSKSVQTLQGLRRVLMNYLYEKNNDDAVTVARLAVFRSPSNCYGCATAFVTQSMELLQVLSKYASCKRQLVGAGILSEIFENNLHQGPKTARVQARAVLCALSEGDSKAVAELNDLIQKKVMYCLEHHRSMDIALATREELFLLSETCALVDEFWETRLRVAFQLLFSSIKVGAKEPFDIRSSNSSMFKDNITGMHTSKN</sequence>
<evidence type="ECO:0000256" key="11">
    <source>
        <dbReference type="ARBA" id="ARBA00070858"/>
    </source>
</evidence>
<dbReference type="Proteomes" id="UP000639772">
    <property type="component" value="Chromosome 10"/>
</dbReference>
<dbReference type="PROSITE" id="PS50135">
    <property type="entry name" value="ZF_ZZ_2"/>
    <property type="match status" value="1"/>
</dbReference>
<dbReference type="Pfam" id="PF00569">
    <property type="entry name" value="ZZ"/>
    <property type="match status" value="1"/>
</dbReference>
<keyword evidence="8" id="KW-1133">Transmembrane helix</keyword>
<dbReference type="SMART" id="SM00291">
    <property type="entry name" value="ZnF_ZZ"/>
    <property type="match status" value="1"/>
</dbReference>
<dbReference type="SUPFAM" id="SSF50978">
    <property type="entry name" value="WD40 repeat-like"/>
    <property type="match status" value="1"/>
</dbReference>
<dbReference type="InterPro" id="IPR003126">
    <property type="entry name" value="Znf_UBR"/>
</dbReference>
<feature type="region of interest" description="Disordered" evidence="14">
    <location>
        <begin position="2645"/>
        <end position="2673"/>
    </location>
</feature>
<keyword evidence="10" id="KW-0927">Auxin signaling pathway</keyword>
<keyword evidence="6 12" id="KW-0863">Zinc-finger</keyword>
<dbReference type="PROSITE" id="PS01357">
    <property type="entry name" value="ZF_ZZ_1"/>
    <property type="match status" value="1"/>
</dbReference>
<dbReference type="InterPro" id="IPR043145">
    <property type="entry name" value="Znf_ZZ_sf"/>
</dbReference>
<evidence type="ECO:0000256" key="12">
    <source>
        <dbReference type="PROSITE-ProRule" id="PRU00228"/>
    </source>
</evidence>
<dbReference type="EMBL" id="JADCNM010000010">
    <property type="protein sequence ID" value="KAG0465972.1"/>
    <property type="molecule type" value="Genomic_DNA"/>
</dbReference>
<keyword evidence="9" id="KW-0472">Membrane</keyword>
<evidence type="ECO:0000313" key="18">
    <source>
        <dbReference type="Proteomes" id="UP000639772"/>
    </source>
</evidence>
<evidence type="ECO:0000256" key="8">
    <source>
        <dbReference type="ARBA" id="ARBA00022989"/>
    </source>
</evidence>
<gene>
    <name evidence="17" type="ORF">HPP92_020136</name>
</gene>
<dbReference type="PROSITE" id="PS51157">
    <property type="entry name" value="ZF_UBR"/>
    <property type="match status" value="1"/>
</dbReference>
<organism evidence="17 18">
    <name type="scientific">Vanilla planifolia</name>
    <name type="common">Vanilla</name>
    <dbReference type="NCBI Taxonomy" id="51239"/>
    <lineage>
        <taxon>Eukaryota</taxon>
        <taxon>Viridiplantae</taxon>
        <taxon>Streptophyta</taxon>
        <taxon>Embryophyta</taxon>
        <taxon>Tracheophyta</taxon>
        <taxon>Spermatophyta</taxon>
        <taxon>Magnoliopsida</taxon>
        <taxon>Liliopsida</taxon>
        <taxon>Asparagales</taxon>
        <taxon>Orchidaceae</taxon>
        <taxon>Vanilloideae</taxon>
        <taxon>Vanilleae</taxon>
        <taxon>Vanilla</taxon>
    </lineage>
</organism>
<evidence type="ECO:0000256" key="9">
    <source>
        <dbReference type="ARBA" id="ARBA00023136"/>
    </source>
</evidence>
<dbReference type="Gene3D" id="3.30.60.90">
    <property type="match status" value="1"/>
</dbReference>
<accession>A0A835QDV5</accession>
<dbReference type="FunFam" id="3.30.60.90:FF:000010">
    <property type="entry name" value="auxin transport protein BIG"/>
    <property type="match status" value="1"/>
</dbReference>
<dbReference type="InterPro" id="IPR036322">
    <property type="entry name" value="WD40_repeat_dom_sf"/>
</dbReference>
<dbReference type="InterPro" id="IPR045189">
    <property type="entry name" value="UBR4-like"/>
</dbReference>
<dbReference type="Pfam" id="PF24079">
    <property type="entry name" value="UBR4"/>
    <property type="match status" value="1"/>
</dbReference>
<evidence type="ECO:0000256" key="4">
    <source>
        <dbReference type="ARBA" id="ARBA00022692"/>
    </source>
</evidence>
<evidence type="ECO:0000313" key="17">
    <source>
        <dbReference type="EMBL" id="KAG0465972.1"/>
    </source>
</evidence>
<dbReference type="GO" id="GO:0008270">
    <property type="term" value="F:zinc ion binding"/>
    <property type="evidence" value="ECO:0007669"/>
    <property type="project" value="UniProtKB-KW"/>
</dbReference>
<dbReference type="InterPro" id="IPR000433">
    <property type="entry name" value="Znf_ZZ"/>
</dbReference>
<evidence type="ECO:0000259" key="15">
    <source>
        <dbReference type="PROSITE" id="PS50135"/>
    </source>
</evidence>
<dbReference type="CDD" id="cd02249">
    <property type="entry name" value="ZZ"/>
    <property type="match status" value="1"/>
</dbReference>
<evidence type="ECO:0000256" key="6">
    <source>
        <dbReference type="ARBA" id="ARBA00022771"/>
    </source>
</evidence>
<dbReference type="InterPro" id="IPR056530">
    <property type="entry name" value="UBR4-like_dom"/>
</dbReference>
<dbReference type="GO" id="GO:0009926">
    <property type="term" value="P:auxin polar transport"/>
    <property type="evidence" value="ECO:0007669"/>
    <property type="project" value="TreeGrafter"/>
</dbReference>
<evidence type="ECO:0000256" key="5">
    <source>
        <dbReference type="ARBA" id="ARBA00022723"/>
    </source>
</evidence>
<feature type="compositionally biased region" description="Polar residues" evidence="14">
    <location>
        <begin position="2645"/>
        <end position="2658"/>
    </location>
</feature>
<comment type="subcellular location">
    <subcellularLocation>
        <location evidence="1">Membrane</location>
        <topology evidence="1">Multi-pass membrane protein</topology>
    </subcellularLocation>
</comment>
<keyword evidence="3" id="KW-0217">Developmental protein</keyword>
<evidence type="ECO:0000256" key="10">
    <source>
        <dbReference type="ARBA" id="ARBA00023294"/>
    </source>
</evidence>
<keyword evidence="5" id="KW-0479">Metal-binding</keyword>
<dbReference type="OrthoDB" id="30336at2759"/>
<evidence type="ECO:0000256" key="2">
    <source>
        <dbReference type="ARBA" id="ARBA00009970"/>
    </source>
</evidence>
<evidence type="ECO:0000256" key="14">
    <source>
        <dbReference type="SAM" id="MobiDB-lite"/>
    </source>
</evidence>
<evidence type="ECO:0000256" key="3">
    <source>
        <dbReference type="ARBA" id="ARBA00022473"/>
    </source>
</evidence>
<protein>
    <recommendedName>
        <fullName evidence="11">Auxin transport protein BIG</fullName>
    </recommendedName>
</protein>
<keyword evidence="4" id="KW-0812">Transmembrane</keyword>